<reference evidence="2" key="1">
    <citation type="submission" date="2016-07" db="EMBL/GenBank/DDBJ databases">
        <title>De novo transcriptome assembly of four accessions of the metal hyperaccumulator plant Noccaea caerulescens.</title>
        <authorList>
            <person name="Blande D."/>
            <person name="Halimaa P."/>
            <person name="Tervahauta A.I."/>
            <person name="Aarts M.G."/>
            <person name="Karenlampi S.O."/>
        </authorList>
    </citation>
    <scope>NUCLEOTIDE SEQUENCE</scope>
</reference>
<dbReference type="SUPFAM" id="SSF50249">
    <property type="entry name" value="Nucleic acid-binding proteins"/>
    <property type="match status" value="1"/>
</dbReference>
<dbReference type="PANTHER" id="PTHR31472:SF5">
    <property type="entry name" value="OS05G0244600 PROTEIN"/>
    <property type="match status" value="1"/>
</dbReference>
<evidence type="ECO:0000313" key="2">
    <source>
        <dbReference type="EMBL" id="JAU84044.1"/>
    </source>
</evidence>
<accession>A0A1J3IXB9</accession>
<feature type="domain" description="Single-stranded DNA binding protein Ssb-like OB fold" evidence="1">
    <location>
        <begin position="19"/>
        <end position="106"/>
    </location>
</feature>
<dbReference type="PANTHER" id="PTHR31472">
    <property type="entry name" value="OS05G0244600 PROTEIN"/>
    <property type="match status" value="1"/>
</dbReference>
<dbReference type="Pfam" id="PF21473">
    <property type="entry name" value="OB_Ssb-like"/>
    <property type="match status" value="1"/>
</dbReference>
<sequence length="134" mass="14973">MSTEKPALRKPVFEKVSALEPGKRGYNLIVKVGDTRVVLERTRTDGSKLKISEAVVGDASGSILLTCRNDQIDTVSKGSTIVLRNCKVEMFKNHMRLAVDKWGLIEPSKTPLNEEINTKENLSETEYELVDESH</sequence>
<proteinExistence type="predicted"/>
<protein>
    <recommendedName>
        <fullName evidence="1">Single-stranded DNA binding protein Ssb-like OB fold domain-containing protein</fullName>
    </recommendedName>
</protein>
<organism evidence="2">
    <name type="scientific">Noccaea caerulescens</name>
    <name type="common">Alpine penny-cress</name>
    <name type="synonym">Thlaspi caerulescens</name>
    <dbReference type="NCBI Taxonomy" id="107243"/>
    <lineage>
        <taxon>Eukaryota</taxon>
        <taxon>Viridiplantae</taxon>
        <taxon>Streptophyta</taxon>
        <taxon>Embryophyta</taxon>
        <taxon>Tracheophyta</taxon>
        <taxon>Spermatophyta</taxon>
        <taxon>Magnoliopsida</taxon>
        <taxon>eudicotyledons</taxon>
        <taxon>Gunneridae</taxon>
        <taxon>Pentapetalae</taxon>
        <taxon>rosids</taxon>
        <taxon>malvids</taxon>
        <taxon>Brassicales</taxon>
        <taxon>Brassicaceae</taxon>
        <taxon>Coluteocarpeae</taxon>
        <taxon>Noccaea</taxon>
    </lineage>
</organism>
<dbReference type="Gene3D" id="2.40.50.140">
    <property type="entry name" value="Nucleic acid-binding proteins"/>
    <property type="match status" value="1"/>
</dbReference>
<dbReference type="AlphaFoldDB" id="A0A1J3IXB9"/>
<name>A0A1J3IXB9_NOCCA</name>
<dbReference type="InterPro" id="IPR012340">
    <property type="entry name" value="NA-bd_OB-fold"/>
</dbReference>
<dbReference type="EMBL" id="GEVM01021894">
    <property type="protein sequence ID" value="JAU84044.1"/>
    <property type="molecule type" value="Transcribed_RNA"/>
</dbReference>
<dbReference type="InterPro" id="IPR048970">
    <property type="entry name" value="OB_Ssb-like"/>
</dbReference>
<gene>
    <name evidence="2" type="ORF">MP_TR9309_c0_g1_i1_g.28391</name>
</gene>
<evidence type="ECO:0000259" key="1">
    <source>
        <dbReference type="Pfam" id="PF21473"/>
    </source>
</evidence>